<dbReference type="AlphaFoldDB" id="A0AAV9MI95"/>
<evidence type="ECO:0000313" key="6">
    <source>
        <dbReference type="EMBL" id="KAK4737042.1"/>
    </source>
</evidence>
<dbReference type="SMART" id="SM00505">
    <property type="entry name" value="Knot1"/>
    <property type="match status" value="1"/>
</dbReference>
<dbReference type="PANTHER" id="PTHR33147">
    <property type="entry name" value="DEFENSIN-LIKE PROTEIN 1"/>
    <property type="match status" value="1"/>
</dbReference>
<organism evidence="6 7">
    <name type="scientific">Solanum pinnatisectum</name>
    <name type="common">tansyleaf nightshade</name>
    <dbReference type="NCBI Taxonomy" id="50273"/>
    <lineage>
        <taxon>Eukaryota</taxon>
        <taxon>Viridiplantae</taxon>
        <taxon>Streptophyta</taxon>
        <taxon>Embryophyta</taxon>
        <taxon>Tracheophyta</taxon>
        <taxon>Spermatophyta</taxon>
        <taxon>Magnoliopsida</taxon>
        <taxon>eudicotyledons</taxon>
        <taxon>Gunneridae</taxon>
        <taxon>Pentapetalae</taxon>
        <taxon>asterids</taxon>
        <taxon>lamiids</taxon>
        <taxon>Solanales</taxon>
        <taxon>Solanaceae</taxon>
        <taxon>Solanoideae</taxon>
        <taxon>Solaneae</taxon>
        <taxon>Solanum</taxon>
    </lineage>
</organism>
<comment type="subcellular location">
    <subcellularLocation>
        <location evidence="1">Secreted</location>
    </subcellularLocation>
</comment>
<dbReference type="Proteomes" id="UP001311915">
    <property type="component" value="Unassembled WGS sequence"/>
</dbReference>
<keyword evidence="2" id="KW-0964">Secreted</keyword>
<keyword evidence="7" id="KW-1185">Reference proteome</keyword>
<name>A0AAV9MI95_9SOLN</name>
<dbReference type="Gene3D" id="3.30.30.10">
    <property type="entry name" value="Knottin, scorpion toxin-like"/>
    <property type="match status" value="1"/>
</dbReference>
<accession>A0AAV9MI95</accession>
<evidence type="ECO:0000256" key="1">
    <source>
        <dbReference type="ARBA" id="ARBA00004613"/>
    </source>
</evidence>
<reference evidence="6 7" key="1">
    <citation type="submission" date="2023-10" db="EMBL/GenBank/DDBJ databases">
        <title>Genome-Wide Identification Analysis in wild type Solanum Pinnatisectum Reveals Some Genes Defensing Phytophthora Infestans.</title>
        <authorList>
            <person name="Sun C."/>
        </authorList>
    </citation>
    <scope>NUCLEOTIDE SEQUENCE [LARGE SCALE GENOMIC DNA]</scope>
    <source>
        <strain evidence="6">LQN</strain>
        <tissue evidence="6">Leaf</tissue>
    </source>
</reference>
<dbReference type="EMBL" id="JAWPEI010000001">
    <property type="protein sequence ID" value="KAK4737042.1"/>
    <property type="molecule type" value="Genomic_DNA"/>
</dbReference>
<keyword evidence="4" id="KW-0732">Signal</keyword>
<sequence>MAKSQFQYVAFLALFLFFLIASNEMQAAELIGCEKMSAAYTGACFDTVGCNSQCIKWEHAIHGACHWDWTGPACYCYFC</sequence>
<dbReference type="InterPro" id="IPR003614">
    <property type="entry name" value="Knottins"/>
</dbReference>
<evidence type="ECO:0000313" key="7">
    <source>
        <dbReference type="Proteomes" id="UP001311915"/>
    </source>
</evidence>
<dbReference type="InterPro" id="IPR036574">
    <property type="entry name" value="Scorpion_toxin-like_sf"/>
</dbReference>
<comment type="caution">
    <text evidence="6">The sequence shown here is derived from an EMBL/GenBank/DDBJ whole genome shotgun (WGS) entry which is preliminary data.</text>
</comment>
<evidence type="ECO:0000259" key="5">
    <source>
        <dbReference type="SMART" id="SM00505"/>
    </source>
</evidence>
<evidence type="ECO:0000256" key="4">
    <source>
        <dbReference type="SAM" id="SignalP"/>
    </source>
</evidence>
<dbReference type="SUPFAM" id="SSF57095">
    <property type="entry name" value="Scorpion toxin-like"/>
    <property type="match status" value="1"/>
</dbReference>
<protein>
    <recommendedName>
        <fullName evidence="5">Knottins-like domain-containing protein</fullName>
    </recommendedName>
</protein>
<dbReference type="GO" id="GO:0006952">
    <property type="term" value="P:defense response"/>
    <property type="evidence" value="ECO:0007669"/>
    <property type="project" value="InterPro"/>
</dbReference>
<evidence type="ECO:0000256" key="3">
    <source>
        <dbReference type="ARBA" id="ARBA00023157"/>
    </source>
</evidence>
<proteinExistence type="predicted"/>
<evidence type="ECO:0000256" key="2">
    <source>
        <dbReference type="ARBA" id="ARBA00022525"/>
    </source>
</evidence>
<dbReference type="Pfam" id="PF00304">
    <property type="entry name" value="Gamma-thionin"/>
    <property type="match status" value="1"/>
</dbReference>
<feature type="chain" id="PRO_5043698615" description="Knottins-like domain-containing protein" evidence="4">
    <location>
        <begin position="28"/>
        <end position="79"/>
    </location>
</feature>
<gene>
    <name evidence="6" type="ORF">R3W88_000739</name>
</gene>
<dbReference type="GO" id="GO:0005576">
    <property type="term" value="C:extracellular region"/>
    <property type="evidence" value="ECO:0007669"/>
    <property type="project" value="UniProtKB-SubCell"/>
</dbReference>
<feature type="domain" description="Knottins-like" evidence="5">
    <location>
        <begin position="32"/>
        <end position="79"/>
    </location>
</feature>
<keyword evidence="3" id="KW-1015">Disulfide bond</keyword>
<feature type="signal peptide" evidence="4">
    <location>
        <begin position="1"/>
        <end position="27"/>
    </location>
</feature>
<dbReference type="PANTHER" id="PTHR33147:SF101">
    <property type="entry name" value="DEFENSIN-LIKE PROTEIN 13"/>
    <property type="match status" value="1"/>
</dbReference>